<keyword evidence="2" id="KW-0805">Transcription regulation</keyword>
<evidence type="ECO:0000256" key="2">
    <source>
        <dbReference type="ARBA" id="ARBA00023015"/>
    </source>
</evidence>
<protein>
    <submittedName>
        <fullName evidence="6">LysR family transcriptional regulator</fullName>
    </submittedName>
</protein>
<keyword evidence="4" id="KW-0804">Transcription</keyword>
<evidence type="ECO:0000256" key="4">
    <source>
        <dbReference type="ARBA" id="ARBA00023163"/>
    </source>
</evidence>
<dbReference type="RefSeq" id="WP_158955297.1">
    <property type="nucleotide sequence ID" value="NZ_CP046915.1"/>
</dbReference>
<dbReference type="InterPro" id="IPR036388">
    <property type="entry name" value="WH-like_DNA-bd_sf"/>
</dbReference>
<evidence type="ECO:0000313" key="6">
    <source>
        <dbReference type="EMBL" id="QGZ65154.1"/>
    </source>
</evidence>
<dbReference type="KEGG" id="pacs:FAZ98_25615"/>
<accession>A0A7Z2JJA7</accession>
<proteinExistence type="inferred from homology"/>
<dbReference type="AlphaFoldDB" id="A0A7Z2JJA7"/>
<keyword evidence="3" id="KW-0238">DNA-binding</keyword>
<sequence>MELRHLRYFLAVADCGSVAEAARRLHIVQPALSRQIRDLEEELGSDLFHRNAKGVQLTVPGERFAIDARRLLGDLETARELFVRLARGQAGALKIGLAPNYSWHPATLKPVRNFKATHPDVTVMLEPALAAKQLARIASGSLDGGFLAWRDPRDPAFNACHLFDCHLRLAVPRPADGSAPVVPTRLAELKDEPFMWFAREVAPAYNDFLIHQCQLAGFSPRIVPIGGDVSTILGLVAAGMGYAIVPEACIYSCPNQVMLIEHADLTLSYPVEFVWRADAVNPALDAFIAAVAEAG</sequence>
<dbReference type="InterPro" id="IPR005119">
    <property type="entry name" value="LysR_subst-bd"/>
</dbReference>
<reference evidence="6 7" key="1">
    <citation type="submission" date="2019-12" db="EMBL/GenBank/DDBJ databases">
        <title>Paraburkholderia acidiphila 7Q-K02 sp. nov and Paraburkholderia acidisoli DHF22 sp. nov., two strains isolated from forest soil.</title>
        <authorList>
            <person name="Gao Z."/>
            <person name="Qiu L."/>
        </authorList>
    </citation>
    <scope>NUCLEOTIDE SEQUENCE [LARGE SCALE GENOMIC DNA]</scope>
    <source>
        <strain evidence="6 7">DHF22</strain>
    </source>
</reference>
<dbReference type="SUPFAM" id="SSF53850">
    <property type="entry name" value="Periplasmic binding protein-like II"/>
    <property type="match status" value="1"/>
</dbReference>
<dbReference type="Pfam" id="PF00126">
    <property type="entry name" value="HTH_1"/>
    <property type="match status" value="1"/>
</dbReference>
<feature type="domain" description="HTH lysR-type" evidence="5">
    <location>
        <begin position="1"/>
        <end position="58"/>
    </location>
</feature>
<name>A0A7Z2JJA7_9BURK</name>
<comment type="similarity">
    <text evidence="1">Belongs to the LysR transcriptional regulatory family.</text>
</comment>
<dbReference type="Proteomes" id="UP000433577">
    <property type="component" value="Chromosome 3"/>
</dbReference>
<dbReference type="GO" id="GO:0003677">
    <property type="term" value="F:DNA binding"/>
    <property type="evidence" value="ECO:0007669"/>
    <property type="project" value="UniProtKB-KW"/>
</dbReference>
<dbReference type="PANTHER" id="PTHR30346:SF28">
    <property type="entry name" value="HTH-TYPE TRANSCRIPTIONAL REGULATOR CYNR"/>
    <property type="match status" value="1"/>
</dbReference>
<organism evidence="6 7">
    <name type="scientific">Paraburkholderia acidisoli</name>
    <dbReference type="NCBI Taxonomy" id="2571748"/>
    <lineage>
        <taxon>Bacteria</taxon>
        <taxon>Pseudomonadati</taxon>
        <taxon>Pseudomonadota</taxon>
        <taxon>Betaproteobacteria</taxon>
        <taxon>Burkholderiales</taxon>
        <taxon>Burkholderiaceae</taxon>
        <taxon>Paraburkholderia</taxon>
    </lineage>
</organism>
<dbReference type="Gene3D" id="3.40.190.10">
    <property type="entry name" value="Periplasmic binding protein-like II"/>
    <property type="match status" value="2"/>
</dbReference>
<dbReference type="Gene3D" id="1.10.10.10">
    <property type="entry name" value="Winged helix-like DNA-binding domain superfamily/Winged helix DNA-binding domain"/>
    <property type="match status" value="1"/>
</dbReference>
<gene>
    <name evidence="6" type="ORF">FAZ98_25615</name>
</gene>
<dbReference type="OrthoDB" id="5292387at2"/>
<dbReference type="PRINTS" id="PR00039">
    <property type="entry name" value="HTHLYSR"/>
</dbReference>
<dbReference type="GO" id="GO:0032993">
    <property type="term" value="C:protein-DNA complex"/>
    <property type="evidence" value="ECO:0007669"/>
    <property type="project" value="TreeGrafter"/>
</dbReference>
<dbReference type="PROSITE" id="PS50931">
    <property type="entry name" value="HTH_LYSR"/>
    <property type="match status" value="1"/>
</dbReference>
<evidence type="ECO:0000256" key="3">
    <source>
        <dbReference type="ARBA" id="ARBA00023125"/>
    </source>
</evidence>
<dbReference type="GO" id="GO:0003700">
    <property type="term" value="F:DNA-binding transcription factor activity"/>
    <property type="evidence" value="ECO:0007669"/>
    <property type="project" value="InterPro"/>
</dbReference>
<dbReference type="CDD" id="cd08414">
    <property type="entry name" value="PBP2_LTTR_aromatics_like"/>
    <property type="match status" value="1"/>
</dbReference>
<dbReference type="InterPro" id="IPR000847">
    <property type="entry name" value="LysR_HTH_N"/>
</dbReference>
<dbReference type="FunFam" id="1.10.10.10:FF:000001">
    <property type="entry name" value="LysR family transcriptional regulator"/>
    <property type="match status" value="1"/>
</dbReference>
<dbReference type="EMBL" id="CP046915">
    <property type="protein sequence ID" value="QGZ65154.1"/>
    <property type="molecule type" value="Genomic_DNA"/>
</dbReference>
<dbReference type="SUPFAM" id="SSF46785">
    <property type="entry name" value="Winged helix' DNA-binding domain"/>
    <property type="match status" value="1"/>
</dbReference>
<dbReference type="PANTHER" id="PTHR30346">
    <property type="entry name" value="TRANSCRIPTIONAL DUAL REGULATOR HCAR-RELATED"/>
    <property type="match status" value="1"/>
</dbReference>
<evidence type="ECO:0000256" key="1">
    <source>
        <dbReference type="ARBA" id="ARBA00009437"/>
    </source>
</evidence>
<evidence type="ECO:0000313" key="7">
    <source>
        <dbReference type="Proteomes" id="UP000433577"/>
    </source>
</evidence>
<evidence type="ECO:0000259" key="5">
    <source>
        <dbReference type="PROSITE" id="PS50931"/>
    </source>
</evidence>
<dbReference type="Pfam" id="PF03466">
    <property type="entry name" value="LysR_substrate"/>
    <property type="match status" value="1"/>
</dbReference>
<keyword evidence="7" id="KW-1185">Reference proteome</keyword>
<dbReference type="InterPro" id="IPR036390">
    <property type="entry name" value="WH_DNA-bd_sf"/>
</dbReference>